<dbReference type="CDD" id="cd20341">
    <property type="entry name" value="BRcat_RBR_RNF14"/>
    <property type="match status" value="1"/>
</dbReference>
<evidence type="ECO:0000313" key="7">
    <source>
        <dbReference type="EMBL" id="KHN04862.1"/>
    </source>
</evidence>
<organism evidence="7">
    <name type="scientific">Glycine soja</name>
    <name type="common">Wild soybean</name>
    <dbReference type="NCBI Taxonomy" id="3848"/>
    <lineage>
        <taxon>Eukaryota</taxon>
        <taxon>Viridiplantae</taxon>
        <taxon>Streptophyta</taxon>
        <taxon>Embryophyta</taxon>
        <taxon>Tracheophyta</taxon>
        <taxon>Spermatophyta</taxon>
        <taxon>Magnoliopsida</taxon>
        <taxon>eudicotyledons</taxon>
        <taxon>Gunneridae</taxon>
        <taxon>Pentapetalae</taxon>
        <taxon>rosids</taxon>
        <taxon>fabids</taxon>
        <taxon>Fabales</taxon>
        <taxon>Fabaceae</taxon>
        <taxon>Papilionoideae</taxon>
        <taxon>50 kb inversion clade</taxon>
        <taxon>NPAAA clade</taxon>
        <taxon>indigoferoid/millettioid clade</taxon>
        <taxon>Phaseoleae</taxon>
        <taxon>Glycine</taxon>
        <taxon>Glycine subgen. Soja</taxon>
    </lineage>
</organism>
<name>A0A0B2PB89_GLYSO</name>
<feature type="signal peptide" evidence="5">
    <location>
        <begin position="1"/>
        <end position="25"/>
    </location>
</feature>
<accession>A0A0B2PB89</accession>
<dbReference type="Pfam" id="PF01485">
    <property type="entry name" value="IBR"/>
    <property type="match status" value="1"/>
</dbReference>
<dbReference type="SMART" id="SM00647">
    <property type="entry name" value="IBR"/>
    <property type="match status" value="1"/>
</dbReference>
<dbReference type="Gene3D" id="3.30.40.10">
    <property type="entry name" value="Zinc/RING finger domain, C3HC4 (zinc finger)"/>
    <property type="match status" value="1"/>
</dbReference>
<evidence type="ECO:0000256" key="1">
    <source>
        <dbReference type="ARBA" id="ARBA00022723"/>
    </source>
</evidence>
<feature type="domain" description="IBR" evidence="6">
    <location>
        <begin position="89"/>
        <end position="139"/>
    </location>
</feature>
<evidence type="ECO:0000256" key="5">
    <source>
        <dbReference type="SAM" id="SignalP"/>
    </source>
</evidence>
<evidence type="ECO:0000256" key="3">
    <source>
        <dbReference type="ARBA" id="ARBA00022786"/>
    </source>
</evidence>
<dbReference type="GO" id="GO:0008270">
    <property type="term" value="F:zinc ion binding"/>
    <property type="evidence" value="ECO:0007669"/>
    <property type="project" value="UniProtKB-KW"/>
</dbReference>
<dbReference type="GO" id="GO:0016567">
    <property type="term" value="P:protein ubiquitination"/>
    <property type="evidence" value="ECO:0007669"/>
    <property type="project" value="UniProtKB-UniPathway"/>
</dbReference>
<evidence type="ECO:0000256" key="2">
    <source>
        <dbReference type="ARBA" id="ARBA00022771"/>
    </source>
</evidence>
<reference evidence="7" key="1">
    <citation type="submission" date="2014-07" db="EMBL/GenBank/DDBJ databases">
        <title>Identification of a novel salt tolerance gene in wild soybean by whole-genome sequencing.</title>
        <authorList>
            <person name="Lam H.-M."/>
            <person name="Qi X."/>
            <person name="Li M.-W."/>
            <person name="Liu X."/>
            <person name="Xie M."/>
            <person name="Ni M."/>
            <person name="Xu X."/>
        </authorList>
    </citation>
    <scope>NUCLEOTIDE SEQUENCE [LARGE SCALE GENOMIC DNA]</scope>
    <source>
        <tissue evidence="7">Root</tissue>
    </source>
</reference>
<dbReference type="SUPFAM" id="SSF57850">
    <property type="entry name" value="RING/U-box"/>
    <property type="match status" value="2"/>
</dbReference>
<dbReference type="AlphaFoldDB" id="A0A0B2PB89"/>
<sequence>MSRMSMLFQELNALMLIFLFYEVTMMRDATRTSSKNSMIVTFALVNMQTFAQIHVKEGTVSNLQCPEAKCACMIPTGLLKPFLDDTDYERWESMILEKTLASMSDAVYCPRCETPCIDGEDQHAQCPKCYFSFCTLCRE</sequence>
<keyword evidence="4" id="KW-0862">Zinc</keyword>
<proteinExistence type="predicted"/>
<gene>
    <name evidence="7" type="ORF">glysoja_024223</name>
</gene>
<dbReference type="EMBL" id="KN668844">
    <property type="protein sequence ID" value="KHN04862.1"/>
    <property type="molecule type" value="Genomic_DNA"/>
</dbReference>
<feature type="chain" id="PRO_5002075298" evidence="5">
    <location>
        <begin position="26"/>
        <end position="139"/>
    </location>
</feature>
<evidence type="ECO:0000256" key="4">
    <source>
        <dbReference type="ARBA" id="ARBA00022833"/>
    </source>
</evidence>
<keyword evidence="3" id="KW-0833">Ubl conjugation pathway</keyword>
<dbReference type="InterPro" id="IPR002867">
    <property type="entry name" value="IBR_dom"/>
</dbReference>
<keyword evidence="5" id="KW-0732">Signal</keyword>
<protein>
    <submittedName>
        <fullName evidence="7">E3 ubiquitin-protein ligase RNF14</fullName>
    </submittedName>
</protein>
<keyword evidence="2" id="KW-0863">Zinc-finger</keyword>
<evidence type="ECO:0000259" key="6">
    <source>
        <dbReference type="SMART" id="SM00647"/>
    </source>
</evidence>
<keyword evidence="1" id="KW-0479">Metal-binding</keyword>
<dbReference type="Proteomes" id="UP000053555">
    <property type="component" value="Unassembled WGS sequence"/>
</dbReference>
<dbReference type="SMR" id="A0A0B2PB89"/>
<dbReference type="InterPro" id="IPR013083">
    <property type="entry name" value="Znf_RING/FYVE/PHD"/>
</dbReference>
<dbReference type="UniPathway" id="UPA00143"/>